<dbReference type="OrthoDB" id="9973021at2759"/>
<feature type="non-terminal residue" evidence="1">
    <location>
        <position position="1"/>
    </location>
</feature>
<sequence length="92" mass="10458">MITSWTSTSLSSSNSHLKLCKFKINDTVLEMLSLEDCLITLDLEFMIPCLEKVMIIVRSPLNPEWSLSTLECLVKYSARLRSEAAENDHDHA</sequence>
<dbReference type="Proteomes" id="UP000324897">
    <property type="component" value="Chromosome 5"/>
</dbReference>
<dbReference type="EMBL" id="RWGY01000004">
    <property type="protein sequence ID" value="TVU47733.1"/>
    <property type="molecule type" value="Genomic_DNA"/>
</dbReference>
<reference evidence="1 2" key="1">
    <citation type="journal article" date="2019" name="Sci. Rep.">
        <title>A high-quality genome of Eragrostis curvula grass provides insights into Poaceae evolution and supports new strategies to enhance forage quality.</title>
        <authorList>
            <person name="Carballo J."/>
            <person name="Santos B.A.C.M."/>
            <person name="Zappacosta D."/>
            <person name="Garbus I."/>
            <person name="Selva J.P."/>
            <person name="Gallo C.A."/>
            <person name="Diaz A."/>
            <person name="Albertini E."/>
            <person name="Caccamo M."/>
            <person name="Echenique V."/>
        </authorList>
    </citation>
    <scope>NUCLEOTIDE SEQUENCE [LARGE SCALE GENOMIC DNA]</scope>
    <source>
        <strain evidence="2">cv. Victoria</strain>
        <tissue evidence="1">Leaf</tissue>
    </source>
</reference>
<proteinExistence type="predicted"/>
<dbReference type="AlphaFoldDB" id="A0A5J9WI44"/>
<protein>
    <submittedName>
        <fullName evidence="1">Uncharacterized protein</fullName>
    </submittedName>
</protein>
<organism evidence="1 2">
    <name type="scientific">Eragrostis curvula</name>
    <name type="common">weeping love grass</name>
    <dbReference type="NCBI Taxonomy" id="38414"/>
    <lineage>
        <taxon>Eukaryota</taxon>
        <taxon>Viridiplantae</taxon>
        <taxon>Streptophyta</taxon>
        <taxon>Embryophyta</taxon>
        <taxon>Tracheophyta</taxon>
        <taxon>Spermatophyta</taxon>
        <taxon>Magnoliopsida</taxon>
        <taxon>Liliopsida</taxon>
        <taxon>Poales</taxon>
        <taxon>Poaceae</taxon>
        <taxon>PACMAD clade</taxon>
        <taxon>Chloridoideae</taxon>
        <taxon>Eragrostideae</taxon>
        <taxon>Eragrostidinae</taxon>
        <taxon>Eragrostis</taxon>
    </lineage>
</organism>
<evidence type="ECO:0000313" key="2">
    <source>
        <dbReference type="Proteomes" id="UP000324897"/>
    </source>
</evidence>
<comment type="caution">
    <text evidence="1">The sequence shown here is derived from an EMBL/GenBank/DDBJ whole genome shotgun (WGS) entry which is preliminary data.</text>
</comment>
<keyword evidence="2" id="KW-1185">Reference proteome</keyword>
<gene>
    <name evidence="1" type="ORF">EJB05_07342</name>
</gene>
<evidence type="ECO:0000313" key="1">
    <source>
        <dbReference type="EMBL" id="TVU47733.1"/>
    </source>
</evidence>
<name>A0A5J9WI44_9POAL</name>
<accession>A0A5J9WI44</accession>
<dbReference type="Gramene" id="TVU47733">
    <property type="protein sequence ID" value="TVU47733"/>
    <property type="gene ID" value="EJB05_07342"/>
</dbReference>